<proteinExistence type="predicted"/>
<dbReference type="Proteomes" id="UP000627838">
    <property type="component" value="Unassembled WGS sequence"/>
</dbReference>
<feature type="compositionally biased region" description="Basic and acidic residues" evidence="1">
    <location>
        <begin position="121"/>
        <end position="135"/>
    </location>
</feature>
<evidence type="ECO:0008006" key="4">
    <source>
        <dbReference type="Google" id="ProtNLM"/>
    </source>
</evidence>
<sequence length="308" mass="30711">MITLKAALIAASTVGTLSVGGGVTWAMTGANGDAAATAGASAPTTAARDVADGARPTASPTCVPVPGAKVPEPGAQPPTGTPRVDLPTEAVESAKARAKELARNGLPNADVPTGAAGDAVDGAKEKAAELRREADGLPTCPAPGPDAPAGAPSGAPDARVPAKPTAPEAAVPRLDCDALDPAVRVGGRAEKALMLTKGLRHEATSRAARDLGGEKVCTVTQKWTGAAGRWLSVQRVQTPSGVTEDELREGLRLPSGGTPVTVAGAAAWQMPGGHGVLVYDPSGYSLHVHGSPALGQVEDVATALREAR</sequence>
<feature type="region of interest" description="Disordered" evidence="1">
    <location>
        <begin position="50"/>
        <end position="85"/>
    </location>
</feature>
<evidence type="ECO:0000256" key="1">
    <source>
        <dbReference type="SAM" id="MobiDB-lite"/>
    </source>
</evidence>
<accession>A0ABR9JM10</accession>
<reference evidence="2 3" key="1">
    <citation type="submission" date="2020-10" db="EMBL/GenBank/DDBJ databases">
        <title>Sequencing the genomes of 1000 actinobacteria strains.</title>
        <authorList>
            <person name="Klenk H.-P."/>
        </authorList>
    </citation>
    <scope>NUCLEOTIDE SEQUENCE [LARGE SCALE GENOMIC DNA]</scope>
    <source>
        <strain evidence="2 3">DSM 46744</strain>
    </source>
</reference>
<protein>
    <recommendedName>
        <fullName evidence="4">DUF4367 domain-containing protein</fullName>
    </recommendedName>
</protein>
<feature type="compositionally biased region" description="Low complexity" evidence="1">
    <location>
        <begin position="147"/>
        <end position="158"/>
    </location>
</feature>
<dbReference type="EMBL" id="JADBDZ010000001">
    <property type="protein sequence ID" value="MBE1531592.1"/>
    <property type="molecule type" value="Genomic_DNA"/>
</dbReference>
<dbReference type="RefSeq" id="WP_192758423.1">
    <property type="nucleotide sequence ID" value="NZ_JADBDZ010000001.1"/>
</dbReference>
<evidence type="ECO:0000313" key="3">
    <source>
        <dbReference type="Proteomes" id="UP000627838"/>
    </source>
</evidence>
<evidence type="ECO:0000313" key="2">
    <source>
        <dbReference type="EMBL" id="MBE1531592.1"/>
    </source>
</evidence>
<organism evidence="2 3">
    <name type="scientific">Actinomadura algeriensis</name>
    <dbReference type="NCBI Taxonomy" id="1679523"/>
    <lineage>
        <taxon>Bacteria</taxon>
        <taxon>Bacillati</taxon>
        <taxon>Actinomycetota</taxon>
        <taxon>Actinomycetes</taxon>
        <taxon>Streptosporangiales</taxon>
        <taxon>Thermomonosporaceae</taxon>
        <taxon>Actinomadura</taxon>
    </lineage>
</organism>
<name>A0ABR9JM10_9ACTN</name>
<keyword evidence="3" id="KW-1185">Reference proteome</keyword>
<feature type="region of interest" description="Disordered" evidence="1">
    <location>
        <begin position="101"/>
        <end position="173"/>
    </location>
</feature>
<comment type="caution">
    <text evidence="2">The sequence shown here is derived from an EMBL/GenBank/DDBJ whole genome shotgun (WGS) entry which is preliminary data.</text>
</comment>
<gene>
    <name evidence="2" type="ORF">H4W34_001425</name>
</gene>